<dbReference type="EMBL" id="JGVK01000027">
    <property type="protein sequence ID" value="KEY91069.1"/>
    <property type="molecule type" value="Genomic_DNA"/>
</dbReference>
<dbReference type="SUPFAM" id="SSF53800">
    <property type="entry name" value="Chelatase"/>
    <property type="match status" value="1"/>
</dbReference>
<comment type="function">
    <text evidence="9">Catalyzes the ferrous insertion into protoporphyrin IX.</text>
</comment>
<evidence type="ECO:0000256" key="7">
    <source>
        <dbReference type="ARBA" id="ARBA00023244"/>
    </source>
</evidence>
<dbReference type="GO" id="GO:0005737">
    <property type="term" value="C:cytoplasm"/>
    <property type="evidence" value="ECO:0007669"/>
    <property type="project" value="UniProtKB-SubCell"/>
</dbReference>
<accession>A0A084CMP0</accession>
<dbReference type="PANTHER" id="PTHR11108:SF1">
    <property type="entry name" value="FERROCHELATASE, MITOCHONDRIAL"/>
    <property type="match status" value="1"/>
</dbReference>
<dbReference type="InterPro" id="IPR001015">
    <property type="entry name" value="Ferrochelatase"/>
</dbReference>
<dbReference type="GO" id="GO:0006783">
    <property type="term" value="P:heme biosynthetic process"/>
    <property type="evidence" value="ECO:0007669"/>
    <property type="project" value="UniProtKB-UniRule"/>
</dbReference>
<evidence type="ECO:0000256" key="10">
    <source>
        <dbReference type="RuleBase" id="RU004185"/>
    </source>
</evidence>
<keyword evidence="3 9" id="KW-0479">Metal-binding</keyword>
<keyword evidence="6 9" id="KW-0456">Lyase</keyword>
<dbReference type="UniPathway" id="UPA00252">
    <property type="reaction ID" value="UER00325"/>
</dbReference>
<keyword evidence="4 9" id="KW-0408">Iron</keyword>
<keyword evidence="7 9" id="KW-0627">Porphyrin biosynthesis</keyword>
<dbReference type="InterPro" id="IPR033644">
    <property type="entry name" value="Ferrochelatase_C"/>
</dbReference>
<dbReference type="NCBIfam" id="TIGR00109">
    <property type="entry name" value="hemH"/>
    <property type="match status" value="1"/>
</dbReference>
<dbReference type="CDD" id="cd00419">
    <property type="entry name" value="Ferrochelatase_C"/>
    <property type="match status" value="1"/>
</dbReference>
<name>A0A084CMP0_9GAMM</name>
<evidence type="ECO:0000256" key="3">
    <source>
        <dbReference type="ARBA" id="ARBA00022723"/>
    </source>
</evidence>
<proteinExistence type="inferred from homology"/>
<sequence length="323" mass="36845">MGNITHHNKRQGVLLVNLGTPNKATVLGVKKFLGEFLRDKRVVDVTPWLWFPFLYAVLLPIRAKKIAKLYQNIWMEKGSPLMVYSQSQVNQLRKRLKLPVELGMTYGSPSLKSGIEKLMLKNVEDIIILPLYPQYSRTTTAAVMDALSRVFKQIPVIPSCRFISGYHDHTLYVQALVASVKQFWKKNNRGDYLLCSYHGIPESYAVNGDIYPKLCKKTTSLLARELGLNSRQIGISYQSRLGRGEWLKPYTDKMLKELYNNGIKKIDVLTPGFASDCLETLEEVSKQYKKIYIEAGGVQFNFIPCLNDSSLHIEMMMALVTEK</sequence>
<keyword evidence="12" id="KW-1185">Reference proteome</keyword>
<protein>
    <recommendedName>
        <fullName evidence="9">Ferrochelatase</fullName>
        <ecNumber evidence="9">4.98.1.1</ecNumber>
    </recommendedName>
    <alternativeName>
        <fullName evidence="9">Heme synthase</fullName>
    </alternativeName>
    <alternativeName>
        <fullName evidence="9">Protoheme ferro-lyase</fullName>
    </alternativeName>
</protein>
<evidence type="ECO:0000313" key="11">
    <source>
        <dbReference type="EMBL" id="KEY91069.1"/>
    </source>
</evidence>
<evidence type="ECO:0000256" key="9">
    <source>
        <dbReference type="HAMAP-Rule" id="MF_00323"/>
    </source>
</evidence>
<dbReference type="Gene3D" id="3.40.50.1400">
    <property type="match status" value="2"/>
</dbReference>
<evidence type="ECO:0000256" key="6">
    <source>
        <dbReference type="ARBA" id="ARBA00023239"/>
    </source>
</evidence>
<dbReference type="GO" id="GO:0004325">
    <property type="term" value="F:ferrochelatase activity"/>
    <property type="evidence" value="ECO:0007669"/>
    <property type="project" value="UniProtKB-UniRule"/>
</dbReference>
<dbReference type="AlphaFoldDB" id="A0A084CMP0"/>
<comment type="catalytic activity">
    <reaction evidence="9">
        <text>heme b + 2 H(+) = protoporphyrin IX + Fe(2+)</text>
        <dbReference type="Rhea" id="RHEA:22584"/>
        <dbReference type="ChEBI" id="CHEBI:15378"/>
        <dbReference type="ChEBI" id="CHEBI:29033"/>
        <dbReference type="ChEBI" id="CHEBI:57306"/>
        <dbReference type="ChEBI" id="CHEBI:60344"/>
        <dbReference type="EC" id="4.98.1.1"/>
    </reaction>
</comment>
<dbReference type="PANTHER" id="PTHR11108">
    <property type="entry name" value="FERROCHELATASE"/>
    <property type="match status" value="1"/>
</dbReference>
<dbReference type="FunFam" id="3.40.50.1400:FF:000002">
    <property type="entry name" value="Ferrochelatase"/>
    <property type="match status" value="1"/>
</dbReference>
<dbReference type="Proteomes" id="UP000053784">
    <property type="component" value="Unassembled WGS sequence"/>
</dbReference>
<feature type="binding site" evidence="9">
    <location>
        <position position="279"/>
    </location>
    <ligand>
        <name>Fe(2+)</name>
        <dbReference type="ChEBI" id="CHEBI:29033"/>
    </ligand>
</feature>
<evidence type="ECO:0000256" key="5">
    <source>
        <dbReference type="ARBA" id="ARBA00023133"/>
    </source>
</evidence>
<keyword evidence="5 9" id="KW-0350">Heme biosynthesis</keyword>
<dbReference type="EC" id="4.98.1.1" evidence="9"/>
<dbReference type="GO" id="GO:0046872">
    <property type="term" value="F:metal ion binding"/>
    <property type="evidence" value="ECO:0007669"/>
    <property type="project" value="UniProtKB-KW"/>
</dbReference>
<comment type="caution">
    <text evidence="11">The sequence shown here is derived from an EMBL/GenBank/DDBJ whole genome shotgun (WGS) entry which is preliminary data.</text>
</comment>
<dbReference type="CDD" id="cd03411">
    <property type="entry name" value="Ferrochelatase_N"/>
    <property type="match status" value="1"/>
</dbReference>
<comment type="catalytic activity">
    <reaction evidence="8">
        <text>Fe-coproporphyrin III + 2 H(+) = coproporphyrin III + Fe(2+)</text>
        <dbReference type="Rhea" id="RHEA:49572"/>
        <dbReference type="ChEBI" id="CHEBI:15378"/>
        <dbReference type="ChEBI" id="CHEBI:29033"/>
        <dbReference type="ChEBI" id="CHEBI:68438"/>
        <dbReference type="ChEBI" id="CHEBI:131725"/>
        <dbReference type="EC" id="4.99.1.9"/>
    </reaction>
    <physiologicalReaction direction="right-to-left" evidence="8">
        <dbReference type="Rhea" id="RHEA:49574"/>
    </physiologicalReaction>
</comment>
<comment type="pathway">
    <text evidence="9">Porphyrin-containing compound metabolism; protoheme biosynthesis; protoheme from protoporphyrin-IX: step 1/1.</text>
</comment>
<dbReference type="OrthoDB" id="9809741at2"/>
<keyword evidence="2 9" id="KW-0963">Cytoplasm</keyword>
<dbReference type="Pfam" id="PF00762">
    <property type="entry name" value="Ferrochelatase"/>
    <property type="match status" value="1"/>
</dbReference>
<dbReference type="STRING" id="1179155.CF67_04058"/>
<feature type="binding site" evidence="9">
    <location>
        <position position="198"/>
    </location>
    <ligand>
        <name>Fe(2+)</name>
        <dbReference type="ChEBI" id="CHEBI:29033"/>
    </ligand>
</feature>
<reference evidence="11 12" key="1">
    <citation type="submission" date="2014-03" db="EMBL/GenBank/DDBJ databases">
        <title>Selection and divergence in the genomes of co-occurring obligate luminous symbionts with specific hosts.</title>
        <authorList>
            <person name="Hendry T.A."/>
            <person name="de Wet J.R."/>
            <person name="Dunlap P.V."/>
        </authorList>
    </citation>
    <scope>NUCLEOTIDE SEQUENCE [LARGE SCALE GENOMIC DNA]</scope>
    <source>
        <strain evidence="11 12">Ppalp.1</strain>
    </source>
</reference>
<dbReference type="eggNOG" id="COG0276">
    <property type="taxonomic scope" value="Bacteria"/>
</dbReference>
<evidence type="ECO:0000313" key="12">
    <source>
        <dbReference type="Proteomes" id="UP000053784"/>
    </source>
</evidence>
<dbReference type="InterPro" id="IPR033659">
    <property type="entry name" value="Ferrochelatase_N"/>
</dbReference>
<gene>
    <name evidence="9 11" type="primary">hemH</name>
    <name evidence="11" type="ORF">CF67_04058</name>
</gene>
<dbReference type="HAMAP" id="MF_00323">
    <property type="entry name" value="Ferrochelatase"/>
    <property type="match status" value="1"/>
</dbReference>
<comment type="similarity">
    <text evidence="1 9 10">Belongs to the ferrochelatase family.</text>
</comment>
<organism evidence="11 12">
    <name type="scientific">Candidatus Photodesmus blepharonis</name>
    <dbReference type="NCBI Taxonomy" id="1179155"/>
    <lineage>
        <taxon>Bacteria</taxon>
        <taxon>Pseudomonadati</taxon>
        <taxon>Pseudomonadota</taxon>
        <taxon>Gammaproteobacteria</taxon>
        <taxon>Vibrionales</taxon>
        <taxon>Vibrionaceae</taxon>
        <taxon>Candidatus Photodesmus</taxon>
    </lineage>
</organism>
<dbReference type="RefSeq" id="WP_034414390.1">
    <property type="nucleotide sequence ID" value="NZ_JGVK01000027.1"/>
</dbReference>
<evidence type="ECO:0000256" key="2">
    <source>
        <dbReference type="ARBA" id="ARBA00022490"/>
    </source>
</evidence>
<comment type="subcellular location">
    <subcellularLocation>
        <location evidence="9">Cytoplasm</location>
    </subcellularLocation>
</comment>
<evidence type="ECO:0000256" key="8">
    <source>
        <dbReference type="ARBA" id="ARBA00024536"/>
    </source>
</evidence>
<evidence type="ECO:0000256" key="1">
    <source>
        <dbReference type="ARBA" id="ARBA00007718"/>
    </source>
</evidence>
<evidence type="ECO:0000256" key="4">
    <source>
        <dbReference type="ARBA" id="ARBA00023004"/>
    </source>
</evidence>